<reference evidence="3" key="2">
    <citation type="submission" date="2023-05" db="EMBL/GenBank/DDBJ databases">
        <authorList>
            <person name="Schelkunov M.I."/>
        </authorList>
    </citation>
    <scope>NUCLEOTIDE SEQUENCE</scope>
    <source>
        <strain evidence="3">Hsosn_3</strain>
        <tissue evidence="3">Leaf</tissue>
    </source>
</reference>
<dbReference type="PRINTS" id="PR00634">
    <property type="entry name" value="BETALLERGEN"/>
</dbReference>
<keyword evidence="4" id="KW-1185">Reference proteome</keyword>
<dbReference type="InterPro" id="IPR023393">
    <property type="entry name" value="START-like_dom_sf"/>
</dbReference>
<dbReference type="EMBL" id="JAUIZM010000006">
    <property type="protein sequence ID" value="KAK1380302.1"/>
    <property type="molecule type" value="Genomic_DNA"/>
</dbReference>
<sequence>MGAITTTVEVASTVPAGKLYKGFFLDIDNILPKIFPGFIKSFEIEGDGGVGTIKNVTFGEGFTISIMKQRIDVIDKEALVFGYTNIGGDILLGKLESIVSHFTVVPTDRGCIVKKTTTYNPIGDEVIPEEKLKKAAEETGNLFKTVEAYILANLDAF</sequence>
<dbReference type="GO" id="GO:0010427">
    <property type="term" value="F:abscisic acid binding"/>
    <property type="evidence" value="ECO:0007669"/>
    <property type="project" value="InterPro"/>
</dbReference>
<dbReference type="FunFam" id="3.30.530.20:FF:000007">
    <property type="entry name" value="Major pollen allergen Bet v 1-A"/>
    <property type="match status" value="1"/>
</dbReference>
<feature type="domain" description="Bet v I/Major latex protein" evidence="2">
    <location>
        <begin position="1"/>
        <end position="153"/>
    </location>
</feature>
<evidence type="ECO:0000313" key="4">
    <source>
        <dbReference type="Proteomes" id="UP001237642"/>
    </source>
</evidence>
<accession>A0AAD8I6Y5</accession>
<name>A0AAD8I6Y5_9APIA</name>
<evidence type="ECO:0000259" key="2">
    <source>
        <dbReference type="SMART" id="SM01037"/>
    </source>
</evidence>
<evidence type="ECO:0000313" key="3">
    <source>
        <dbReference type="EMBL" id="KAK1380302.1"/>
    </source>
</evidence>
<dbReference type="SMART" id="SM01037">
    <property type="entry name" value="Bet_v_1"/>
    <property type="match status" value="1"/>
</dbReference>
<comment type="similarity">
    <text evidence="1">Belongs to the BetVI family.</text>
</comment>
<dbReference type="CDD" id="cd07816">
    <property type="entry name" value="Bet_v1-like"/>
    <property type="match status" value="1"/>
</dbReference>
<evidence type="ECO:0000256" key="1">
    <source>
        <dbReference type="ARBA" id="ARBA00009744"/>
    </source>
</evidence>
<dbReference type="PANTHER" id="PTHR31213:SF55">
    <property type="entry name" value="STRESS-INDUCED PROTEIN SAM22"/>
    <property type="match status" value="1"/>
</dbReference>
<dbReference type="PANTHER" id="PTHR31213">
    <property type="entry name" value="OS08G0374000 PROTEIN-RELATED"/>
    <property type="match status" value="1"/>
</dbReference>
<dbReference type="GO" id="GO:0006952">
    <property type="term" value="P:defense response"/>
    <property type="evidence" value="ECO:0007669"/>
    <property type="project" value="InterPro"/>
</dbReference>
<dbReference type="InterPro" id="IPR024949">
    <property type="entry name" value="Bet_v_I_allergen"/>
</dbReference>
<gene>
    <name evidence="3" type="ORF">POM88_027046</name>
</gene>
<dbReference type="GO" id="GO:0005634">
    <property type="term" value="C:nucleus"/>
    <property type="evidence" value="ECO:0007669"/>
    <property type="project" value="TreeGrafter"/>
</dbReference>
<organism evidence="3 4">
    <name type="scientific">Heracleum sosnowskyi</name>
    <dbReference type="NCBI Taxonomy" id="360622"/>
    <lineage>
        <taxon>Eukaryota</taxon>
        <taxon>Viridiplantae</taxon>
        <taxon>Streptophyta</taxon>
        <taxon>Embryophyta</taxon>
        <taxon>Tracheophyta</taxon>
        <taxon>Spermatophyta</taxon>
        <taxon>Magnoliopsida</taxon>
        <taxon>eudicotyledons</taxon>
        <taxon>Gunneridae</taxon>
        <taxon>Pentapetalae</taxon>
        <taxon>asterids</taxon>
        <taxon>campanulids</taxon>
        <taxon>Apiales</taxon>
        <taxon>Apiaceae</taxon>
        <taxon>Apioideae</taxon>
        <taxon>apioid superclade</taxon>
        <taxon>Tordylieae</taxon>
        <taxon>Tordyliinae</taxon>
        <taxon>Heracleum</taxon>
    </lineage>
</organism>
<protein>
    <submittedName>
        <fullName evidence="3">Major allergen Mal d 1</fullName>
    </submittedName>
</protein>
<dbReference type="InterPro" id="IPR050279">
    <property type="entry name" value="Plant_def-hormone_signal"/>
</dbReference>
<dbReference type="GO" id="GO:0004864">
    <property type="term" value="F:protein phosphatase inhibitor activity"/>
    <property type="evidence" value="ECO:0007669"/>
    <property type="project" value="InterPro"/>
</dbReference>
<dbReference type="Pfam" id="PF00407">
    <property type="entry name" value="Bet_v_1"/>
    <property type="match status" value="1"/>
</dbReference>
<proteinExistence type="inferred from homology"/>
<dbReference type="AlphaFoldDB" id="A0AAD8I6Y5"/>
<dbReference type="GO" id="GO:0005737">
    <property type="term" value="C:cytoplasm"/>
    <property type="evidence" value="ECO:0007669"/>
    <property type="project" value="TreeGrafter"/>
</dbReference>
<dbReference type="SUPFAM" id="SSF55961">
    <property type="entry name" value="Bet v1-like"/>
    <property type="match status" value="1"/>
</dbReference>
<reference evidence="3" key="1">
    <citation type="submission" date="2023-02" db="EMBL/GenBank/DDBJ databases">
        <title>Genome of toxic invasive species Heracleum sosnowskyi carries increased number of genes despite the absence of recent whole-genome duplications.</title>
        <authorList>
            <person name="Schelkunov M."/>
            <person name="Shtratnikova V."/>
            <person name="Makarenko M."/>
            <person name="Klepikova A."/>
            <person name="Omelchenko D."/>
            <person name="Novikova G."/>
            <person name="Obukhova E."/>
            <person name="Bogdanov V."/>
            <person name="Penin A."/>
            <person name="Logacheva M."/>
        </authorList>
    </citation>
    <scope>NUCLEOTIDE SEQUENCE</scope>
    <source>
        <strain evidence="3">Hsosn_3</strain>
        <tissue evidence="3">Leaf</tissue>
    </source>
</reference>
<dbReference type="InterPro" id="IPR000916">
    <property type="entry name" value="Bet_v_I/MLP"/>
</dbReference>
<dbReference type="Gene3D" id="3.30.530.20">
    <property type="match status" value="1"/>
</dbReference>
<comment type="caution">
    <text evidence="3">The sequence shown here is derived from an EMBL/GenBank/DDBJ whole genome shotgun (WGS) entry which is preliminary data.</text>
</comment>
<dbReference type="GO" id="GO:0038023">
    <property type="term" value="F:signaling receptor activity"/>
    <property type="evidence" value="ECO:0007669"/>
    <property type="project" value="InterPro"/>
</dbReference>
<dbReference type="GO" id="GO:0009738">
    <property type="term" value="P:abscisic acid-activated signaling pathway"/>
    <property type="evidence" value="ECO:0007669"/>
    <property type="project" value="InterPro"/>
</dbReference>
<dbReference type="Proteomes" id="UP001237642">
    <property type="component" value="Unassembled WGS sequence"/>
</dbReference>